<accession>A0ABR3PH03</accession>
<evidence type="ECO:0000256" key="3">
    <source>
        <dbReference type="ARBA" id="ARBA00022963"/>
    </source>
</evidence>
<dbReference type="EMBL" id="JBFMKM010000007">
    <property type="protein sequence ID" value="KAL1305332.1"/>
    <property type="molecule type" value="Genomic_DNA"/>
</dbReference>
<dbReference type="Gene3D" id="3.40.1090.10">
    <property type="entry name" value="Cytosolic phospholipase A2 catalytic domain"/>
    <property type="match status" value="1"/>
</dbReference>
<feature type="domain" description="PLA2c" evidence="9">
    <location>
        <begin position="213"/>
        <end position="824"/>
    </location>
</feature>
<keyword evidence="2 5" id="KW-0378">Hydrolase</keyword>
<dbReference type="SMART" id="SM00022">
    <property type="entry name" value="PLAc"/>
    <property type="match status" value="1"/>
</dbReference>
<evidence type="ECO:0000259" key="9">
    <source>
        <dbReference type="PROSITE" id="PS51210"/>
    </source>
</evidence>
<dbReference type="Proteomes" id="UP001562354">
    <property type="component" value="Unassembled WGS sequence"/>
</dbReference>
<evidence type="ECO:0000256" key="5">
    <source>
        <dbReference type="PROSITE-ProRule" id="PRU00555"/>
    </source>
</evidence>
<dbReference type="PANTHER" id="PTHR10728">
    <property type="entry name" value="CYTOSOLIC PHOSPHOLIPASE A2"/>
    <property type="match status" value="1"/>
</dbReference>
<evidence type="ECO:0000256" key="8">
    <source>
        <dbReference type="SAM" id="Phobius"/>
    </source>
</evidence>
<evidence type="ECO:0000313" key="10">
    <source>
        <dbReference type="EMBL" id="KAL1305332.1"/>
    </source>
</evidence>
<sequence length="838" mass="93900">MPLTSAKSLARPLGATGRLARPRYWTRGSHNEAHALDFSRRCRDLRRSLAVLAIAVAGLGCASTYIVDYYAAIHTEGKERPEEWDRKPTVIDHNTSLRERLDFPAQSAGQYVQHDADHSRPGQQAPPRQTKGHHELTTQEMSTWSRIVDSVAAAKDSVASSLDLSKAGEKLAELVVPRWVKILPGFITKLQDELSMSPGSLAEEIWREANDPECNPEIIWDARVRISDSLCDEEQNFLQKRRHYTKTALARYLGVPEHEIHPDDVPVIAMCGSGGGLRALVAGTSSYLSTKEAGLFDCVTYTAGVSGSCWLQTLFYSSMGQQSHARLLNHLKHRLDVHIAYPPAALTLLSSAPTNKFLLSSIVEKMRGVPDADFGIVDVYGLLLTARLLVPKGELGVSDYDLKLSNQRRYIDNGAYPLPIYTAVRHEIPEREKADGAIHQPLAEAYFQWFEWTPYEFFCEEMGAGIPTWAIGRRFDRGHSVWRETGLALPEVRIPLLLGIWGSAFCATLSHYYKEIRPLVRGLTGFGAIDSMVIEKDADLTKLHPIDPASIPNFAANLKDLLPSTCPKSIHDATHLQLMDAGMSNNLPIYPLLRPGRDIDVVIAFDASADVRKDNWIKVTDGYVKQRGIKGWPIGAGWPPAEEDEESIKQDLENAQATTEQEVDARFSEAQRKSDAAQEASIDKGQKTAKPSELGYCTVWVGTIEERETDSSKPLPSPKAVEQEWEVKREDAGIAVIYFPFLANPKVGGVDPMTSDFMSTWNFVYTTGEIDKVVQLARANFEEGREQTKRTIRAVWERKRSQRLQREDDMAEMRRRTRMRKLVQPKEKVYGEHGDHFS</sequence>
<reference evidence="10 11" key="1">
    <citation type="submission" date="2024-07" db="EMBL/GenBank/DDBJ databases">
        <title>Draft sequence of the Neodothiora populina.</title>
        <authorList>
            <person name="Drown D.D."/>
            <person name="Schuette U.S."/>
            <person name="Buechlein A.B."/>
            <person name="Rusch D.R."/>
            <person name="Winton L.W."/>
            <person name="Adams G.A."/>
        </authorList>
    </citation>
    <scope>NUCLEOTIDE SEQUENCE [LARGE SCALE GENOMIC DNA]</scope>
    <source>
        <strain evidence="10 11">CPC 39397</strain>
    </source>
</reference>
<feature type="transmembrane region" description="Helical" evidence="8">
    <location>
        <begin position="49"/>
        <end position="71"/>
    </location>
</feature>
<keyword evidence="8" id="KW-0812">Transmembrane</keyword>
<dbReference type="Pfam" id="PF01735">
    <property type="entry name" value="PLA2_B"/>
    <property type="match status" value="1"/>
</dbReference>
<dbReference type="GeneID" id="95975932"/>
<keyword evidence="3 5" id="KW-0442">Lipid degradation</keyword>
<dbReference type="EC" id="3.1.1.5" evidence="6"/>
<dbReference type="InterPro" id="IPR016035">
    <property type="entry name" value="Acyl_Trfase/lysoPLipase"/>
</dbReference>
<keyword evidence="4 5" id="KW-0443">Lipid metabolism</keyword>
<keyword evidence="8" id="KW-1133">Transmembrane helix</keyword>
<feature type="compositionally biased region" description="Basic and acidic residues" evidence="7">
    <location>
        <begin position="663"/>
        <end position="686"/>
    </location>
</feature>
<protein>
    <recommendedName>
        <fullName evidence="6">Lysophospholipase</fullName>
        <ecNumber evidence="6">3.1.1.5</ecNumber>
    </recommendedName>
</protein>
<name>A0ABR3PH03_9PEZI</name>
<dbReference type="InterPro" id="IPR002642">
    <property type="entry name" value="LysoPLipase_cat_dom"/>
</dbReference>
<evidence type="ECO:0000256" key="4">
    <source>
        <dbReference type="ARBA" id="ARBA00023098"/>
    </source>
</evidence>
<dbReference type="SUPFAM" id="SSF52151">
    <property type="entry name" value="FabD/lysophospholipase-like"/>
    <property type="match status" value="1"/>
</dbReference>
<keyword evidence="11" id="KW-1185">Reference proteome</keyword>
<dbReference type="PROSITE" id="PS51210">
    <property type="entry name" value="PLA2C"/>
    <property type="match status" value="1"/>
</dbReference>
<evidence type="ECO:0000256" key="6">
    <source>
        <dbReference type="RuleBase" id="RU362103"/>
    </source>
</evidence>
<dbReference type="CDD" id="cd00147">
    <property type="entry name" value="cPLA2_like"/>
    <property type="match status" value="1"/>
</dbReference>
<organism evidence="10 11">
    <name type="scientific">Neodothiora populina</name>
    <dbReference type="NCBI Taxonomy" id="2781224"/>
    <lineage>
        <taxon>Eukaryota</taxon>
        <taxon>Fungi</taxon>
        <taxon>Dikarya</taxon>
        <taxon>Ascomycota</taxon>
        <taxon>Pezizomycotina</taxon>
        <taxon>Dothideomycetes</taxon>
        <taxon>Dothideomycetidae</taxon>
        <taxon>Dothideales</taxon>
        <taxon>Dothioraceae</taxon>
        <taxon>Neodothiora</taxon>
    </lineage>
</organism>
<comment type="caution">
    <text evidence="10">The sequence shown here is derived from an EMBL/GenBank/DDBJ whole genome shotgun (WGS) entry which is preliminary data.</text>
</comment>
<evidence type="ECO:0000256" key="2">
    <source>
        <dbReference type="ARBA" id="ARBA00022801"/>
    </source>
</evidence>
<feature type="region of interest" description="Disordered" evidence="7">
    <location>
        <begin position="108"/>
        <end position="139"/>
    </location>
</feature>
<evidence type="ECO:0000256" key="7">
    <source>
        <dbReference type="SAM" id="MobiDB-lite"/>
    </source>
</evidence>
<evidence type="ECO:0000313" key="11">
    <source>
        <dbReference type="Proteomes" id="UP001562354"/>
    </source>
</evidence>
<proteinExistence type="inferred from homology"/>
<dbReference type="PANTHER" id="PTHR10728:SF40">
    <property type="entry name" value="PATATIN FAMILY PROTEIN"/>
    <property type="match status" value="1"/>
</dbReference>
<gene>
    <name evidence="10" type="ORF">AAFC00_002230</name>
</gene>
<evidence type="ECO:0000256" key="1">
    <source>
        <dbReference type="ARBA" id="ARBA00008780"/>
    </source>
</evidence>
<keyword evidence="8" id="KW-0472">Membrane</keyword>
<dbReference type="RefSeq" id="XP_069201605.1">
    <property type="nucleotide sequence ID" value="XM_069341522.1"/>
</dbReference>
<comment type="catalytic activity">
    <reaction evidence="6">
        <text>a 1-acyl-sn-glycero-3-phosphocholine + H2O = sn-glycerol 3-phosphocholine + a fatty acid + H(+)</text>
        <dbReference type="Rhea" id="RHEA:15177"/>
        <dbReference type="ChEBI" id="CHEBI:15377"/>
        <dbReference type="ChEBI" id="CHEBI:15378"/>
        <dbReference type="ChEBI" id="CHEBI:16870"/>
        <dbReference type="ChEBI" id="CHEBI:28868"/>
        <dbReference type="ChEBI" id="CHEBI:58168"/>
        <dbReference type="EC" id="3.1.1.5"/>
    </reaction>
</comment>
<comment type="similarity">
    <text evidence="1 6">Belongs to the lysophospholipase family.</text>
</comment>
<feature type="region of interest" description="Disordered" evidence="7">
    <location>
        <begin position="654"/>
        <end position="688"/>
    </location>
</feature>